<dbReference type="AlphaFoldDB" id="A0AAN6QEN3"/>
<dbReference type="Gene3D" id="3.10.450.50">
    <property type="match status" value="1"/>
</dbReference>
<evidence type="ECO:0008006" key="5">
    <source>
        <dbReference type="Google" id="ProtNLM"/>
    </source>
</evidence>
<accession>A0AAN6QEN3</accession>
<dbReference type="Proteomes" id="UP001302812">
    <property type="component" value="Unassembled WGS sequence"/>
</dbReference>
<comment type="caution">
    <text evidence="3">The sequence shown here is derived from an EMBL/GenBank/DDBJ whole genome shotgun (WGS) entry which is preliminary data.</text>
</comment>
<proteinExistence type="predicted"/>
<dbReference type="EMBL" id="MU853360">
    <property type="protein sequence ID" value="KAK4108833.1"/>
    <property type="molecule type" value="Genomic_DNA"/>
</dbReference>
<reference evidence="3" key="2">
    <citation type="submission" date="2023-05" db="EMBL/GenBank/DDBJ databases">
        <authorList>
            <consortium name="Lawrence Berkeley National Laboratory"/>
            <person name="Steindorff A."/>
            <person name="Hensen N."/>
            <person name="Bonometti L."/>
            <person name="Westerberg I."/>
            <person name="Brannstrom I.O."/>
            <person name="Guillou S."/>
            <person name="Cros-Aarteil S."/>
            <person name="Calhoun S."/>
            <person name="Haridas S."/>
            <person name="Kuo A."/>
            <person name="Mondo S."/>
            <person name="Pangilinan J."/>
            <person name="Riley R."/>
            <person name="Labutti K."/>
            <person name="Andreopoulos B."/>
            <person name="Lipzen A."/>
            <person name="Chen C."/>
            <person name="Yanf M."/>
            <person name="Daum C."/>
            <person name="Ng V."/>
            <person name="Clum A."/>
            <person name="Ohm R."/>
            <person name="Martin F."/>
            <person name="Silar P."/>
            <person name="Natvig D."/>
            <person name="Lalanne C."/>
            <person name="Gautier V."/>
            <person name="Ament-Velasquez S.L."/>
            <person name="Kruys A."/>
            <person name="Hutchinson M.I."/>
            <person name="Powell A.J."/>
            <person name="Barry K."/>
            <person name="Miller A.N."/>
            <person name="Grigoriev I.V."/>
            <person name="Debuchy R."/>
            <person name="Gladieux P."/>
            <person name="Thoren M.H."/>
            <person name="Johannesson H."/>
        </authorList>
    </citation>
    <scope>NUCLEOTIDE SEQUENCE</scope>
    <source>
        <strain evidence="3">CBS 508.74</strain>
    </source>
</reference>
<feature type="region of interest" description="Disordered" evidence="1">
    <location>
        <begin position="1"/>
        <end position="22"/>
    </location>
</feature>
<feature type="compositionally biased region" description="Polar residues" evidence="1">
    <location>
        <begin position="1"/>
        <end position="14"/>
    </location>
</feature>
<keyword evidence="4" id="KW-1185">Reference proteome</keyword>
<keyword evidence="2" id="KW-0812">Transmembrane</keyword>
<organism evidence="3 4">
    <name type="scientific">Canariomyces notabilis</name>
    <dbReference type="NCBI Taxonomy" id="2074819"/>
    <lineage>
        <taxon>Eukaryota</taxon>
        <taxon>Fungi</taxon>
        <taxon>Dikarya</taxon>
        <taxon>Ascomycota</taxon>
        <taxon>Pezizomycotina</taxon>
        <taxon>Sordariomycetes</taxon>
        <taxon>Sordariomycetidae</taxon>
        <taxon>Sordariales</taxon>
        <taxon>Chaetomiaceae</taxon>
        <taxon>Canariomyces</taxon>
    </lineage>
</organism>
<protein>
    <recommendedName>
        <fullName evidence="5">SnoaL-like domain-containing protein</fullName>
    </recommendedName>
</protein>
<evidence type="ECO:0000313" key="3">
    <source>
        <dbReference type="EMBL" id="KAK4108833.1"/>
    </source>
</evidence>
<evidence type="ECO:0000256" key="2">
    <source>
        <dbReference type="SAM" id="Phobius"/>
    </source>
</evidence>
<keyword evidence="2" id="KW-1133">Transmembrane helix</keyword>
<dbReference type="RefSeq" id="XP_064666403.1">
    <property type="nucleotide sequence ID" value="XM_064809440.1"/>
</dbReference>
<dbReference type="InterPro" id="IPR032710">
    <property type="entry name" value="NTF2-like_dom_sf"/>
</dbReference>
<name>A0AAN6QEN3_9PEZI</name>
<evidence type="ECO:0000313" key="4">
    <source>
        <dbReference type="Proteomes" id="UP001302812"/>
    </source>
</evidence>
<dbReference type="SUPFAM" id="SSF54427">
    <property type="entry name" value="NTF2-like"/>
    <property type="match status" value="1"/>
</dbReference>
<reference evidence="3" key="1">
    <citation type="journal article" date="2023" name="Mol. Phylogenet. Evol.">
        <title>Genome-scale phylogeny and comparative genomics of the fungal order Sordariales.</title>
        <authorList>
            <person name="Hensen N."/>
            <person name="Bonometti L."/>
            <person name="Westerberg I."/>
            <person name="Brannstrom I.O."/>
            <person name="Guillou S."/>
            <person name="Cros-Aarteil S."/>
            <person name="Calhoun S."/>
            <person name="Haridas S."/>
            <person name="Kuo A."/>
            <person name="Mondo S."/>
            <person name="Pangilinan J."/>
            <person name="Riley R."/>
            <person name="LaButti K."/>
            <person name="Andreopoulos B."/>
            <person name="Lipzen A."/>
            <person name="Chen C."/>
            <person name="Yan M."/>
            <person name="Daum C."/>
            <person name="Ng V."/>
            <person name="Clum A."/>
            <person name="Steindorff A."/>
            <person name="Ohm R.A."/>
            <person name="Martin F."/>
            <person name="Silar P."/>
            <person name="Natvig D.O."/>
            <person name="Lalanne C."/>
            <person name="Gautier V."/>
            <person name="Ament-Velasquez S.L."/>
            <person name="Kruys A."/>
            <person name="Hutchinson M.I."/>
            <person name="Powell A.J."/>
            <person name="Barry K."/>
            <person name="Miller A.N."/>
            <person name="Grigoriev I.V."/>
            <person name="Debuchy R."/>
            <person name="Gladieux P."/>
            <person name="Hiltunen Thoren M."/>
            <person name="Johannesson H."/>
        </authorList>
    </citation>
    <scope>NUCLEOTIDE SEQUENCE</scope>
    <source>
        <strain evidence="3">CBS 508.74</strain>
    </source>
</reference>
<evidence type="ECO:0000256" key="1">
    <source>
        <dbReference type="SAM" id="MobiDB-lite"/>
    </source>
</evidence>
<feature type="transmembrane region" description="Helical" evidence="2">
    <location>
        <begin position="177"/>
        <end position="196"/>
    </location>
</feature>
<gene>
    <name evidence="3" type="ORF">N656DRAFT_376467</name>
</gene>
<keyword evidence="2" id="KW-0472">Membrane</keyword>
<dbReference type="GeneID" id="89933564"/>
<sequence length="203" mass="22297">MDSDPQADTGTPPTETKMPMPDLSQTRFRTIHALLDGYASLKPSELLKPLSPDFTYSVLPSSLGMRDLDREAFGLHAAGVFSVFDQFRMVPSTMYEDEKRGVVVIQARMEGKLKARHAGRGEWSNECVIIVRLSDAGGQVVQIQEFVDSSKAMEMQRRHGHAEGAFAPLVGGERRSWLASMVLFMCGLVAGGLVGVRRLLLAT</sequence>